<comment type="subcellular location">
    <subcellularLocation>
        <location evidence="1">Cell outer membrane</location>
    </subcellularLocation>
</comment>
<dbReference type="SUPFAM" id="SSF56925">
    <property type="entry name" value="OMPA-like"/>
    <property type="match status" value="1"/>
</dbReference>
<dbReference type="Proteomes" id="UP001596084">
    <property type="component" value="Unassembled WGS sequence"/>
</dbReference>
<reference evidence="6" key="1">
    <citation type="journal article" date="2019" name="Int. J. Syst. Evol. Microbiol.">
        <title>The Global Catalogue of Microorganisms (GCM) 10K type strain sequencing project: providing services to taxonomists for standard genome sequencing and annotation.</title>
        <authorList>
            <consortium name="The Broad Institute Genomics Platform"/>
            <consortium name="The Broad Institute Genome Sequencing Center for Infectious Disease"/>
            <person name="Wu L."/>
            <person name="Ma J."/>
        </authorList>
    </citation>
    <scope>NUCLEOTIDE SEQUENCE [LARGE SCALE GENOMIC DNA]</scope>
    <source>
        <strain evidence="6">CGMCC 4.7277</strain>
    </source>
</reference>
<organism evidence="5 6">
    <name type="scientific">Polaromonas jejuensis</name>
    <dbReference type="NCBI Taxonomy" id="457502"/>
    <lineage>
        <taxon>Bacteria</taxon>
        <taxon>Pseudomonadati</taxon>
        <taxon>Pseudomonadota</taxon>
        <taxon>Betaproteobacteria</taxon>
        <taxon>Burkholderiales</taxon>
        <taxon>Comamonadaceae</taxon>
        <taxon>Polaromonas</taxon>
    </lineage>
</organism>
<dbReference type="InterPro" id="IPR011250">
    <property type="entry name" value="OMP/PagP_B-barrel"/>
</dbReference>
<dbReference type="Gene3D" id="2.40.160.20">
    <property type="match status" value="1"/>
</dbReference>
<feature type="chain" id="PRO_5046635418" evidence="3">
    <location>
        <begin position="27"/>
        <end position="198"/>
    </location>
</feature>
<evidence type="ECO:0000313" key="5">
    <source>
        <dbReference type="EMBL" id="MFC5520189.1"/>
    </source>
</evidence>
<comment type="caution">
    <text evidence="5">The sequence shown here is derived from an EMBL/GenBank/DDBJ whole genome shotgun (WGS) entry which is preliminary data.</text>
</comment>
<feature type="domain" description="Outer membrane protein beta-barrel" evidence="4">
    <location>
        <begin position="15"/>
        <end position="198"/>
    </location>
</feature>
<keyword evidence="6" id="KW-1185">Reference proteome</keyword>
<dbReference type="RefSeq" id="WP_068834566.1">
    <property type="nucleotide sequence ID" value="NZ_JBHSMX010000009.1"/>
</dbReference>
<evidence type="ECO:0000256" key="2">
    <source>
        <dbReference type="ARBA" id="ARBA00022729"/>
    </source>
</evidence>
<accession>A0ABW0Q7A9</accession>
<dbReference type="EMBL" id="JBHSMX010000009">
    <property type="protein sequence ID" value="MFC5520189.1"/>
    <property type="molecule type" value="Genomic_DNA"/>
</dbReference>
<evidence type="ECO:0000256" key="3">
    <source>
        <dbReference type="SAM" id="SignalP"/>
    </source>
</evidence>
<keyword evidence="2 3" id="KW-0732">Signal</keyword>
<evidence type="ECO:0000313" key="6">
    <source>
        <dbReference type="Proteomes" id="UP001596084"/>
    </source>
</evidence>
<name>A0ABW0Q7A9_9BURK</name>
<feature type="signal peptide" evidence="3">
    <location>
        <begin position="1"/>
        <end position="26"/>
    </location>
</feature>
<evidence type="ECO:0000259" key="4">
    <source>
        <dbReference type="Pfam" id="PF13505"/>
    </source>
</evidence>
<evidence type="ECO:0000256" key="1">
    <source>
        <dbReference type="ARBA" id="ARBA00004442"/>
    </source>
</evidence>
<sequence length="198" mass="20586">MQSLTRTLCASALAIAALAAAAGAQAQSSGSTMSWYSPGAGYIGFNAGRSDYSLNSGVGFPFDKHDTVYNLYGGSYFTSNLGLELGYTNFGKVSRAGGQTKAEGFNLSLVGKLPLSSQFNLLGKLGTTYGRTDVSAVPASGIASGSESGFGVSYGLGAEYAFNPQLSAVLQYDSHDLKFVNSGRDRVGATTVGLRYRF</sequence>
<protein>
    <submittedName>
        <fullName evidence="5">Outer membrane beta-barrel protein</fullName>
    </submittedName>
</protein>
<gene>
    <name evidence="5" type="ORF">ACFPP7_04565</name>
</gene>
<dbReference type="Pfam" id="PF13505">
    <property type="entry name" value="OMP_b-brl"/>
    <property type="match status" value="1"/>
</dbReference>
<proteinExistence type="predicted"/>
<dbReference type="InterPro" id="IPR027385">
    <property type="entry name" value="Beta-barrel_OMP"/>
</dbReference>